<name>A0A8J3IHY4_9CHLR</name>
<organism evidence="1 2">
    <name type="scientific">Reticulibacter mediterranei</name>
    <dbReference type="NCBI Taxonomy" id="2778369"/>
    <lineage>
        <taxon>Bacteria</taxon>
        <taxon>Bacillati</taxon>
        <taxon>Chloroflexota</taxon>
        <taxon>Ktedonobacteria</taxon>
        <taxon>Ktedonobacterales</taxon>
        <taxon>Reticulibacteraceae</taxon>
        <taxon>Reticulibacter</taxon>
    </lineage>
</organism>
<sequence>MAKTLHLTVVDRIGDALFMALLRAGVKIGTMSLLTVRGRKSGQPHTVPVLLVEQDGERFLVAPYGVVQWVRNIRARGEATLTCRRHSETISVTELEAKEAAPILKQYLGKATATRPYFDVTKDSPLEAFEREAPRHPVFQITTAEEESFR</sequence>
<dbReference type="EMBL" id="BNJK01000001">
    <property type="protein sequence ID" value="GHO90571.1"/>
    <property type="molecule type" value="Genomic_DNA"/>
</dbReference>
<accession>A0A8J3IHY4</accession>
<dbReference type="SUPFAM" id="SSF50475">
    <property type="entry name" value="FMN-binding split barrel"/>
    <property type="match status" value="1"/>
</dbReference>
<comment type="caution">
    <text evidence="1">The sequence shown here is derived from an EMBL/GenBank/DDBJ whole genome shotgun (WGS) entry which is preliminary data.</text>
</comment>
<dbReference type="InterPro" id="IPR012349">
    <property type="entry name" value="Split_barrel_FMN-bd"/>
</dbReference>
<keyword evidence="2" id="KW-1185">Reference proteome</keyword>
<dbReference type="InterPro" id="IPR004378">
    <property type="entry name" value="F420H2_quin_Rdtase"/>
</dbReference>
<evidence type="ECO:0000313" key="1">
    <source>
        <dbReference type="EMBL" id="GHO90571.1"/>
    </source>
</evidence>
<dbReference type="AlphaFoldDB" id="A0A8J3IHY4"/>
<dbReference type="Pfam" id="PF04075">
    <property type="entry name" value="F420H2_quin_red"/>
    <property type="match status" value="1"/>
</dbReference>
<reference evidence="1" key="1">
    <citation type="submission" date="2020-10" db="EMBL/GenBank/DDBJ databases">
        <title>Taxonomic study of unclassified bacteria belonging to the class Ktedonobacteria.</title>
        <authorList>
            <person name="Yabe S."/>
            <person name="Wang C.M."/>
            <person name="Zheng Y."/>
            <person name="Sakai Y."/>
            <person name="Cavaletti L."/>
            <person name="Monciardini P."/>
            <person name="Donadio S."/>
        </authorList>
    </citation>
    <scope>NUCLEOTIDE SEQUENCE</scope>
    <source>
        <strain evidence="1">ID150040</strain>
    </source>
</reference>
<dbReference type="GO" id="GO:0016491">
    <property type="term" value="F:oxidoreductase activity"/>
    <property type="evidence" value="ECO:0007669"/>
    <property type="project" value="InterPro"/>
</dbReference>
<dbReference type="Gene3D" id="2.30.110.10">
    <property type="entry name" value="Electron Transport, Fmn-binding Protein, Chain A"/>
    <property type="match status" value="1"/>
</dbReference>
<dbReference type="Proteomes" id="UP000597444">
    <property type="component" value="Unassembled WGS sequence"/>
</dbReference>
<protein>
    <submittedName>
        <fullName evidence="1">Nitroreductase</fullName>
    </submittedName>
</protein>
<proteinExistence type="predicted"/>
<dbReference type="NCBIfam" id="TIGR00026">
    <property type="entry name" value="hi_GC_TIGR00026"/>
    <property type="match status" value="1"/>
</dbReference>
<gene>
    <name evidence="1" type="ORF">KSF_006190</name>
</gene>
<dbReference type="RefSeq" id="WP_220201522.1">
    <property type="nucleotide sequence ID" value="NZ_BNJK01000001.1"/>
</dbReference>
<evidence type="ECO:0000313" key="2">
    <source>
        <dbReference type="Proteomes" id="UP000597444"/>
    </source>
</evidence>